<evidence type="ECO:0000313" key="1">
    <source>
        <dbReference type="EMBL" id="EKE26282.1"/>
    </source>
</evidence>
<dbReference type="EMBL" id="AMFJ01000860">
    <property type="protein sequence ID" value="EKE26282.1"/>
    <property type="molecule type" value="Genomic_DNA"/>
</dbReference>
<comment type="caution">
    <text evidence="1">The sequence shown here is derived from an EMBL/GenBank/DDBJ whole genome shotgun (WGS) entry which is preliminary data.</text>
</comment>
<organism evidence="1">
    <name type="scientific">uncultured bacterium</name>
    <name type="common">gcode 4</name>
    <dbReference type="NCBI Taxonomy" id="1234023"/>
    <lineage>
        <taxon>Bacteria</taxon>
        <taxon>environmental samples</taxon>
    </lineage>
</organism>
<gene>
    <name evidence="1" type="ORF">ACD_4C00344G0002</name>
</gene>
<sequence>MKIYVCHSKELNFQDDLYDPLRKSKLNSLHEIFLPHESREKWDFVTKDIIKNSDIVIAEVSLPGNFWLGIEIGWTNAFDRKIICIYREGSKISGSLKFVCENFIEYTDKEDMIEKLEKALSSI</sequence>
<accession>K2FWL6</accession>
<reference evidence="1" key="1">
    <citation type="journal article" date="2012" name="Science">
        <title>Fermentation, hydrogen, and sulfur metabolism in multiple uncultivated bacterial phyla.</title>
        <authorList>
            <person name="Wrighton K.C."/>
            <person name="Thomas B.C."/>
            <person name="Sharon I."/>
            <person name="Miller C.S."/>
            <person name="Castelle C.J."/>
            <person name="VerBerkmoes N.C."/>
            <person name="Wilkins M.J."/>
            <person name="Hettich R.L."/>
            <person name="Lipton M.S."/>
            <person name="Williams K.H."/>
            <person name="Long P.E."/>
            <person name="Banfield J.F."/>
        </authorList>
    </citation>
    <scope>NUCLEOTIDE SEQUENCE [LARGE SCALE GENOMIC DNA]</scope>
</reference>
<dbReference type="Gene3D" id="3.40.50.450">
    <property type="match status" value="1"/>
</dbReference>
<dbReference type="AlphaFoldDB" id="K2FWL6"/>
<evidence type="ECO:0008006" key="2">
    <source>
        <dbReference type="Google" id="ProtNLM"/>
    </source>
</evidence>
<proteinExistence type="predicted"/>
<name>K2FWL6_9BACT</name>
<protein>
    <recommendedName>
        <fullName evidence="2">Nucleoside 2-deoxyribosyltransferase</fullName>
    </recommendedName>
</protein>